<evidence type="ECO:0000313" key="2">
    <source>
        <dbReference type="EMBL" id="SDL42108.1"/>
    </source>
</evidence>
<proteinExistence type="predicted"/>
<dbReference type="PROSITE" id="PS51257">
    <property type="entry name" value="PROKAR_LIPOPROTEIN"/>
    <property type="match status" value="1"/>
</dbReference>
<reference evidence="3" key="1">
    <citation type="submission" date="2016-10" db="EMBL/GenBank/DDBJ databases">
        <authorList>
            <person name="Varghese N."/>
            <person name="Submissions S."/>
        </authorList>
    </citation>
    <scope>NUCLEOTIDE SEQUENCE [LARGE SCALE GENOMIC DNA]</scope>
    <source>
        <strain evidence="3">DSM 19110</strain>
    </source>
</reference>
<dbReference type="Proteomes" id="UP000183200">
    <property type="component" value="Unassembled WGS sequence"/>
</dbReference>
<organism evidence="2 3">
    <name type="scientific">Pedobacter steynii</name>
    <dbReference type="NCBI Taxonomy" id="430522"/>
    <lineage>
        <taxon>Bacteria</taxon>
        <taxon>Pseudomonadati</taxon>
        <taxon>Bacteroidota</taxon>
        <taxon>Sphingobacteriia</taxon>
        <taxon>Sphingobacteriales</taxon>
        <taxon>Sphingobacteriaceae</taxon>
        <taxon>Pedobacter</taxon>
    </lineage>
</organism>
<protein>
    <recommendedName>
        <fullName evidence="4">Lipoprotein</fullName>
    </recommendedName>
</protein>
<dbReference type="AlphaFoldDB" id="A0A1G9JX78"/>
<keyword evidence="1" id="KW-0732">Signal</keyword>
<keyword evidence="3" id="KW-1185">Reference proteome</keyword>
<evidence type="ECO:0000256" key="1">
    <source>
        <dbReference type="SAM" id="SignalP"/>
    </source>
</evidence>
<name>A0A1G9JX78_9SPHI</name>
<gene>
    <name evidence="2" type="ORF">SAMN05421820_101401</name>
</gene>
<feature type="chain" id="PRO_5010165233" description="Lipoprotein" evidence="1">
    <location>
        <begin position="26"/>
        <end position="184"/>
    </location>
</feature>
<evidence type="ECO:0000313" key="3">
    <source>
        <dbReference type="Proteomes" id="UP000183200"/>
    </source>
</evidence>
<accession>A0A1G9JX78</accession>
<evidence type="ECO:0008006" key="4">
    <source>
        <dbReference type="Google" id="ProtNLM"/>
    </source>
</evidence>
<dbReference type="EMBL" id="FNGY01000001">
    <property type="protein sequence ID" value="SDL42108.1"/>
    <property type="molecule type" value="Genomic_DNA"/>
</dbReference>
<feature type="signal peptide" evidence="1">
    <location>
        <begin position="1"/>
        <end position="25"/>
    </location>
</feature>
<sequence length="184" mass="21428">MNMFNRTLFSIIIMSLLLTTACNHFDDDLYIISKSDSLAKIEHTNKDGISLVPPKFKYAPYTFIIDSAGNFYFYCMPEERPQSFFDGDEPEYLGLQPNRVFSVPNGFEQKFFERNVLYQKSSRGTKGIMIASYKDSINSKFLKDLIEFTKVKENKMGIQVRLALPEEREVLRFKLAGLYYDPKF</sequence>